<evidence type="ECO:0000256" key="1">
    <source>
        <dbReference type="SAM" id="MobiDB-lite"/>
    </source>
</evidence>
<evidence type="ECO:0000313" key="2">
    <source>
        <dbReference type="EMBL" id="MDT0400039.1"/>
    </source>
</evidence>
<sequence length="61" mass="6760">TYRRVQVKIRFRNQRGQTAKDSSPEKGTTPARGVAQDRPENCGVDVEVHDAVVGSQVAHTR</sequence>
<organism evidence="2 3">
    <name type="scientific">Streptomyces edwardsiae</name>
    <dbReference type="NCBI Taxonomy" id="3075527"/>
    <lineage>
        <taxon>Bacteria</taxon>
        <taxon>Bacillati</taxon>
        <taxon>Actinomycetota</taxon>
        <taxon>Actinomycetes</taxon>
        <taxon>Kitasatosporales</taxon>
        <taxon>Streptomycetaceae</taxon>
        <taxon>Streptomyces</taxon>
    </lineage>
</organism>
<evidence type="ECO:0000313" key="3">
    <source>
        <dbReference type="Proteomes" id="UP001183881"/>
    </source>
</evidence>
<protein>
    <recommendedName>
        <fullName evidence="4">Transposase</fullName>
    </recommendedName>
</protein>
<reference evidence="3" key="1">
    <citation type="submission" date="2023-07" db="EMBL/GenBank/DDBJ databases">
        <title>30 novel species of actinomycetes from the DSMZ collection.</title>
        <authorList>
            <person name="Nouioui I."/>
        </authorList>
    </citation>
    <scope>NUCLEOTIDE SEQUENCE [LARGE SCALE GENOMIC DNA]</scope>
    <source>
        <strain evidence="3">DSM 41636</strain>
    </source>
</reference>
<dbReference type="EMBL" id="JAVRFA010000303">
    <property type="protein sequence ID" value="MDT0400039.1"/>
    <property type="molecule type" value="Genomic_DNA"/>
</dbReference>
<gene>
    <name evidence="2" type="ORF">RM705_35865</name>
</gene>
<dbReference type="RefSeq" id="WP_311649552.1">
    <property type="nucleotide sequence ID" value="NZ_JAVRFA010000303.1"/>
</dbReference>
<comment type="caution">
    <text evidence="2">The sequence shown here is derived from an EMBL/GenBank/DDBJ whole genome shotgun (WGS) entry which is preliminary data.</text>
</comment>
<keyword evidence="3" id="KW-1185">Reference proteome</keyword>
<feature type="region of interest" description="Disordered" evidence="1">
    <location>
        <begin position="11"/>
        <end position="42"/>
    </location>
</feature>
<proteinExistence type="predicted"/>
<evidence type="ECO:0008006" key="4">
    <source>
        <dbReference type="Google" id="ProtNLM"/>
    </source>
</evidence>
<feature type="non-terminal residue" evidence="2">
    <location>
        <position position="1"/>
    </location>
</feature>
<dbReference type="Proteomes" id="UP001183881">
    <property type="component" value="Unassembled WGS sequence"/>
</dbReference>
<accession>A0ABU2Q7Y3</accession>
<name>A0ABU2Q7Y3_9ACTN</name>